<evidence type="ECO:0000313" key="2">
    <source>
        <dbReference type="EMBL" id="TGZ64779.1"/>
    </source>
</evidence>
<organism evidence="2 3">
    <name type="scientific">Opisthorchis felineus</name>
    <dbReference type="NCBI Taxonomy" id="147828"/>
    <lineage>
        <taxon>Eukaryota</taxon>
        <taxon>Metazoa</taxon>
        <taxon>Spiralia</taxon>
        <taxon>Lophotrochozoa</taxon>
        <taxon>Platyhelminthes</taxon>
        <taxon>Trematoda</taxon>
        <taxon>Digenea</taxon>
        <taxon>Opisthorchiida</taxon>
        <taxon>Opisthorchiata</taxon>
        <taxon>Opisthorchiidae</taxon>
        <taxon>Opisthorchis</taxon>
    </lineage>
</organism>
<dbReference type="AlphaFoldDB" id="A0A4S2LTH6"/>
<name>A0A4S2LTH6_OPIFE</name>
<accession>A0A4S2LTH6</accession>
<feature type="chain" id="PRO_5020662772" evidence="1">
    <location>
        <begin position="16"/>
        <end position="139"/>
    </location>
</feature>
<protein>
    <submittedName>
        <fullName evidence="2">Uncharacterized protein</fullName>
    </submittedName>
</protein>
<keyword evidence="3" id="KW-1185">Reference proteome</keyword>
<proteinExistence type="predicted"/>
<feature type="signal peptide" evidence="1">
    <location>
        <begin position="1"/>
        <end position="15"/>
    </location>
</feature>
<sequence length="139" mass="15640">MFVVIILLFLRIAWYWTHFASCFSQGILSSLNLIPMGILDARQDAVMCVIICCALIDVDEMLWIDAKLLVPGSPTIRAIRGAKNTLENMPFGNPQMKDILPVAGGPQNLNRGNFMQDVLEQLYHTKHSHVVKVYAQLLK</sequence>
<gene>
    <name evidence="2" type="ORF">CRM22_006193</name>
</gene>
<dbReference type="Proteomes" id="UP000308267">
    <property type="component" value="Unassembled WGS sequence"/>
</dbReference>
<comment type="caution">
    <text evidence="2">The sequence shown here is derived from an EMBL/GenBank/DDBJ whole genome shotgun (WGS) entry which is preliminary data.</text>
</comment>
<keyword evidence="1" id="KW-0732">Signal</keyword>
<evidence type="ECO:0000313" key="3">
    <source>
        <dbReference type="Proteomes" id="UP000308267"/>
    </source>
</evidence>
<reference evidence="2 3" key="1">
    <citation type="journal article" date="2019" name="BMC Genomics">
        <title>New insights from Opisthorchis felineus genome: update on genomics of the epidemiologically important liver flukes.</title>
        <authorList>
            <person name="Ershov N.I."/>
            <person name="Mordvinov V.A."/>
            <person name="Prokhortchouk E.B."/>
            <person name="Pakharukova M.Y."/>
            <person name="Gunbin K.V."/>
            <person name="Ustyantsev K."/>
            <person name="Genaev M.A."/>
            <person name="Blinov A.G."/>
            <person name="Mazur A."/>
            <person name="Boulygina E."/>
            <person name="Tsygankova S."/>
            <person name="Khrameeva E."/>
            <person name="Chekanov N."/>
            <person name="Fan G."/>
            <person name="Xiao A."/>
            <person name="Zhang H."/>
            <person name="Xu X."/>
            <person name="Yang H."/>
            <person name="Solovyev V."/>
            <person name="Lee S.M."/>
            <person name="Liu X."/>
            <person name="Afonnikov D.A."/>
            <person name="Skryabin K.G."/>
        </authorList>
    </citation>
    <scope>NUCLEOTIDE SEQUENCE [LARGE SCALE GENOMIC DNA]</scope>
    <source>
        <strain evidence="2">AK-0245</strain>
        <tissue evidence="2">Whole organism</tissue>
    </source>
</reference>
<dbReference type="EMBL" id="SJOL01006601">
    <property type="protein sequence ID" value="TGZ64779.1"/>
    <property type="molecule type" value="Genomic_DNA"/>
</dbReference>
<evidence type="ECO:0000256" key="1">
    <source>
        <dbReference type="SAM" id="SignalP"/>
    </source>
</evidence>